<keyword evidence="1" id="KW-1133">Transmembrane helix</keyword>
<feature type="transmembrane region" description="Helical" evidence="1">
    <location>
        <begin position="117"/>
        <end position="138"/>
    </location>
</feature>
<evidence type="ECO:0000313" key="2">
    <source>
        <dbReference type="EMBL" id="KAK1857018.1"/>
    </source>
</evidence>
<feature type="transmembrane region" description="Helical" evidence="1">
    <location>
        <begin position="72"/>
        <end position="97"/>
    </location>
</feature>
<dbReference type="Proteomes" id="UP001243330">
    <property type="component" value="Unassembled WGS sequence"/>
</dbReference>
<gene>
    <name evidence="2" type="ORF">CCHR01_00361</name>
</gene>
<sequence length="247" mass="27010">METASRLALMAILTRVGSPKEEKVAWNGSTGYLPIITVQDYDEEAAVRRLRVDRSSGGAEAKGWWGPGRGDVAFTALLVMQCVSVVFVEGWIVWMGMYGEDFEVWWMLTGDNRLAEVASPGLLVLFSVSFSGVLLYGVKARTRLADLGMQAAGLVMASFCGVVVCAGGVGSTGKGLVGVVIGVVSMWMLFFVGFWVAVWRWYREDQRRMQEKRGKGVLRERERGYGTTSGGLALEDESWEGLVGELS</sequence>
<feature type="transmembrane region" description="Helical" evidence="1">
    <location>
        <begin position="150"/>
        <end position="170"/>
    </location>
</feature>
<dbReference type="AlphaFoldDB" id="A0AAD9AYG0"/>
<proteinExistence type="predicted"/>
<feature type="transmembrane region" description="Helical" evidence="1">
    <location>
        <begin position="176"/>
        <end position="202"/>
    </location>
</feature>
<comment type="caution">
    <text evidence="2">The sequence shown here is derived from an EMBL/GenBank/DDBJ whole genome shotgun (WGS) entry which is preliminary data.</text>
</comment>
<organism evidence="2 3">
    <name type="scientific">Colletotrichum chrysophilum</name>
    <dbReference type="NCBI Taxonomy" id="1836956"/>
    <lineage>
        <taxon>Eukaryota</taxon>
        <taxon>Fungi</taxon>
        <taxon>Dikarya</taxon>
        <taxon>Ascomycota</taxon>
        <taxon>Pezizomycotina</taxon>
        <taxon>Sordariomycetes</taxon>
        <taxon>Hypocreomycetidae</taxon>
        <taxon>Glomerellales</taxon>
        <taxon>Glomerellaceae</taxon>
        <taxon>Colletotrichum</taxon>
        <taxon>Colletotrichum gloeosporioides species complex</taxon>
    </lineage>
</organism>
<name>A0AAD9AYG0_9PEZI</name>
<reference evidence="2" key="1">
    <citation type="submission" date="2023-01" db="EMBL/GenBank/DDBJ databases">
        <title>Colletotrichum chrysophilum M932 genome sequence.</title>
        <authorList>
            <person name="Baroncelli R."/>
        </authorList>
    </citation>
    <scope>NUCLEOTIDE SEQUENCE</scope>
    <source>
        <strain evidence="2">M932</strain>
    </source>
</reference>
<evidence type="ECO:0000313" key="3">
    <source>
        <dbReference type="Proteomes" id="UP001243330"/>
    </source>
</evidence>
<keyword evidence="3" id="KW-1185">Reference proteome</keyword>
<keyword evidence="1" id="KW-0472">Membrane</keyword>
<dbReference type="EMBL" id="JAQOWY010000003">
    <property type="protein sequence ID" value="KAK1857018.1"/>
    <property type="molecule type" value="Genomic_DNA"/>
</dbReference>
<protein>
    <submittedName>
        <fullName evidence="2">Uncharacterized protein</fullName>
    </submittedName>
</protein>
<accession>A0AAD9AYG0</accession>
<keyword evidence="1" id="KW-0812">Transmembrane</keyword>
<evidence type="ECO:0000256" key="1">
    <source>
        <dbReference type="SAM" id="Phobius"/>
    </source>
</evidence>